<accession>A0A6B2EFX9</accession>
<evidence type="ECO:0000313" key="4">
    <source>
        <dbReference type="EMBL" id="NBJ61273.1"/>
    </source>
</evidence>
<dbReference type="InterPro" id="IPR054518">
    <property type="entry name" value="ABHD16_N"/>
</dbReference>
<feature type="transmembrane region" description="Helical" evidence="1">
    <location>
        <begin position="42"/>
        <end position="60"/>
    </location>
</feature>
<keyword evidence="1" id="KW-1133">Transmembrane helix</keyword>
<organism evidence="4">
    <name type="scientific">Phlebotomus kandelakii</name>
    <dbReference type="NCBI Taxonomy" id="1109342"/>
    <lineage>
        <taxon>Eukaryota</taxon>
        <taxon>Metazoa</taxon>
        <taxon>Ecdysozoa</taxon>
        <taxon>Arthropoda</taxon>
        <taxon>Hexapoda</taxon>
        <taxon>Insecta</taxon>
        <taxon>Pterygota</taxon>
        <taxon>Neoptera</taxon>
        <taxon>Endopterygota</taxon>
        <taxon>Diptera</taxon>
        <taxon>Nematocera</taxon>
        <taxon>Psychodoidea</taxon>
        <taxon>Psychodidae</taxon>
        <taxon>Phlebotomus</taxon>
        <taxon>Larroussius</taxon>
    </lineage>
</organism>
<dbReference type="GO" id="GO:0004620">
    <property type="term" value="F:phospholipase activity"/>
    <property type="evidence" value="ECO:0007669"/>
    <property type="project" value="TreeGrafter"/>
</dbReference>
<dbReference type="GO" id="GO:0012505">
    <property type="term" value="C:endomembrane system"/>
    <property type="evidence" value="ECO:0007669"/>
    <property type="project" value="TreeGrafter"/>
</dbReference>
<evidence type="ECO:0000259" key="3">
    <source>
        <dbReference type="Pfam" id="PF22990"/>
    </source>
</evidence>
<dbReference type="Pfam" id="PF22990">
    <property type="entry name" value="ABHD16_N"/>
    <property type="match status" value="1"/>
</dbReference>
<name>A0A6B2EFX9_9DIPT</name>
<keyword evidence="1" id="KW-0472">Membrane</keyword>
<proteinExistence type="predicted"/>
<dbReference type="GO" id="GO:0006660">
    <property type="term" value="P:phosphatidylserine catabolic process"/>
    <property type="evidence" value="ECO:0007669"/>
    <property type="project" value="TreeGrafter"/>
</dbReference>
<feature type="transmembrane region" description="Helical" evidence="1">
    <location>
        <begin position="72"/>
        <end position="94"/>
    </location>
</feature>
<dbReference type="InterPro" id="IPR029058">
    <property type="entry name" value="AB_hydrolase_fold"/>
</dbReference>
<keyword evidence="1" id="KW-0812">Transmembrane</keyword>
<dbReference type="Pfam" id="PF00561">
    <property type="entry name" value="Abhydrolase_1"/>
    <property type="match status" value="1"/>
</dbReference>
<dbReference type="PANTHER" id="PTHR12277">
    <property type="entry name" value="ALPHA/BETA HYDROLASE DOMAIN-CONTAINING PROTEIN"/>
    <property type="match status" value="1"/>
</dbReference>
<dbReference type="PANTHER" id="PTHR12277:SF72">
    <property type="entry name" value="BAT5L PROTEIN"/>
    <property type="match status" value="1"/>
</dbReference>
<dbReference type="AlphaFoldDB" id="A0A6B2EFX9"/>
<feature type="domain" description="AB hydrolase-1" evidence="2">
    <location>
        <begin position="253"/>
        <end position="398"/>
    </location>
</feature>
<dbReference type="InterPro" id="IPR000073">
    <property type="entry name" value="AB_hydrolase_1"/>
</dbReference>
<protein>
    <submittedName>
        <fullName evidence="4">Putative alpha/beta hydrolase bat5</fullName>
    </submittedName>
</protein>
<reference evidence="4" key="1">
    <citation type="submission" date="2019-10" db="EMBL/GenBank/DDBJ databases">
        <title>Short sand fly seasons in Tbilisi, Georgia, hinder development of host immunity to saliva of the visceral leishmaniasis vector Phlebotomus kandelakii.</title>
        <authorList>
            <person name="Oliveira F."/>
            <person name="Giorgobiani E."/>
            <person name="Guimaraes-Costa A.B."/>
            <person name="Abdeladhim M."/>
            <person name="Oristian J."/>
            <person name="Tskhvaradze L."/>
            <person name="Tsertsvadze N."/>
            <person name="Zakalashvili M."/>
            <person name="Valenzuela J.G."/>
            <person name="Kamhawi S."/>
        </authorList>
    </citation>
    <scope>NUCLEOTIDE SEQUENCE</scope>
    <source>
        <strain evidence="4">Wild-capture in Tbilisi</strain>
        <tissue evidence="4">Salivary glands</tissue>
    </source>
</reference>
<sequence length="521" mass="59577">MTFLDYVLLPKLYKEYRSRTPTQRYEPAGLEKWGDQIITTLYMMWNIGYYTSPLIITFLYRRGYFVVESISSLAKISTGLGILVAVSLCIRGIGRSQSPPYVRFAKILNTVKGNSRNEAARRELQEFDFDFKDWPVDWSVEQSDGALPQPRTIQKPVHLKGSFTRLPLEVIAYIAVHTFGLKMIYPGSIKIMQTYFQPMLIQGRTKLREDGGCRFKLLTKDKNEIDTFFVDNRGKSSHGKTLVICSEGNAGFYEIGIMSTPMELKYSTLGWNHPGFGGSTGQPYPEQDQHAIDAVMKFAIHKLGFSPENILLFGWSIGGYSSIYNAVRYPDVKGVILDATFDDILPLALPRMPESVSSIVRMAIRNYVNLHNAELLEQYQGPVRLIRRTEDEVIAEDMKLETNRGNFLLINMMKYRFPNIFKAPQVEFVKKMLSQTLDKANPTDTDDGLCLSLLMTYTAESGRQYPLEIGANFTEEQRNVMAEYLVRNHMADFKSSHCIPLPIDFFKQPWDIPNETDFVFT</sequence>
<evidence type="ECO:0000259" key="2">
    <source>
        <dbReference type="Pfam" id="PF00561"/>
    </source>
</evidence>
<dbReference type="GO" id="GO:0052651">
    <property type="term" value="P:monoacylglycerol catabolic process"/>
    <property type="evidence" value="ECO:0007669"/>
    <property type="project" value="TreeGrafter"/>
</dbReference>
<keyword evidence="4" id="KW-0378">Hydrolase</keyword>
<evidence type="ECO:0000256" key="1">
    <source>
        <dbReference type="SAM" id="Phobius"/>
    </source>
</evidence>
<feature type="domain" description="Phosphatidylserine Lipase ABHD16 N-terminal" evidence="3">
    <location>
        <begin position="1"/>
        <end position="130"/>
    </location>
</feature>
<dbReference type="SUPFAM" id="SSF53474">
    <property type="entry name" value="alpha/beta-Hydrolases"/>
    <property type="match status" value="1"/>
</dbReference>
<dbReference type="EMBL" id="GIFK01003570">
    <property type="protein sequence ID" value="NBJ61273.1"/>
    <property type="molecule type" value="Transcribed_RNA"/>
</dbReference>
<dbReference type="GO" id="GO:0047372">
    <property type="term" value="F:monoacylglycerol lipase activity"/>
    <property type="evidence" value="ECO:0007669"/>
    <property type="project" value="TreeGrafter"/>
</dbReference>
<dbReference type="Gene3D" id="3.40.50.1820">
    <property type="entry name" value="alpha/beta hydrolase"/>
    <property type="match status" value="1"/>
</dbReference>